<evidence type="ECO:0000313" key="1">
    <source>
        <dbReference type="EMBL" id="EEF37632.1"/>
    </source>
</evidence>
<protein>
    <submittedName>
        <fullName evidence="1">Uncharacterized protein</fullName>
    </submittedName>
</protein>
<accession>B9SFM0</accession>
<dbReference type="EMBL" id="EQ973945">
    <property type="protein sequence ID" value="EEF37632.1"/>
    <property type="molecule type" value="Genomic_DNA"/>
</dbReference>
<dbReference type="Proteomes" id="UP000008311">
    <property type="component" value="Unassembled WGS sequence"/>
</dbReference>
<gene>
    <name evidence="1" type="ORF">RCOM_0647170</name>
</gene>
<proteinExistence type="predicted"/>
<organism evidence="1 2">
    <name type="scientific">Ricinus communis</name>
    <name type="common">Castor bean</name>
    <dbReference type="NCBI Taxonomy" id="3988"/>
    <lineage>
        <taxon>Eukaryota</taxon>
        <taxon>Viridiplantae</taxon>
        <taxon>Streptophyta</taxon>
        <taxon>Embryophyta</taxon>
        <taxon>Tracheophyta</taxon>
        <taxon>Spermatophyta</taxon>
        <taxon>Magnoliopsida</taxon>
        <taxon>eudicotyledons</taxon>
        <taxon>Gunneridae</taxon>
        <taxon>Pentapetalae</taxon>
        <taxon>rosids</taxon>
        <taxon>fabids</taxon>
        <taxon>Malpighiales</taxon>
        <taxon>Euphorbiaceae</taxon>
        <taxon>Acalyphoideae</taxon>
        <taxon>Acalypheae</taxon>
        <taxon>Ricinus</taxon>
    </lineage>
</organism>
<dbReference type="InParanoid" id="B9SFM0"/>
<evidence type="ECO:0000313" key="2">
    <source>
        <dbReference type="Proteomes" id="UP000008311"/>
    </source>
</evidence>
<dbReference type="AlphaFoldDB" id="B9SFM0"/>
<reference evidence="2" key="1">
    <citation type="journal article" date="2010" name="Nat. Biotechnol.">
        <title>Draft genome sequence of the oilseed species Ricinus communis.</title>
        <authorList>
            <person name="Chan A.P."/>
            <person name="Crabtree J."/>
            <person name="Zhao Q."/>
            <person name="Lorenzi H."/>
            <person name="Orvis J."/>
            <person name="Puiu D."/>
            <person name="Melake-Berhan A."/>
            <person name="Jones K.M."/>
            <person name="Redman J."/>
            <person name="Chen G."/>
            <person name="Cahoon E.B."/>
            <person name="Gedil M."/>
            <person name="Stanke M."/>
            <person name="Haas B.J."/>
            <person name="Wortman J.R."/>
            <person name="Fraser-Liggett C.M."/>
            <person name="Ravel J."/>
            <person name="Rabinowicz P.D."/>
        </authorList>
    </citation>
    <scope>NUCLEOTIDE SEQUENCE [LARGE SCALE GENOMIC DNA]</scope>
    <source>
        <strain evidence="2">cv. Hale</strain>
    </source>
</reference>
<name>B9SFM0_RICCO</name>
<keyword evidence="2" id="KW-1185">Reference proteome</keyword>
<sequence length="149" mass="16528">MKIKKTAGWIGLRFCSNMRGFQIPYADGENFVLNFLKIHHFLLKSLMEVGWGLNLERCNKNPREMVASSSAEQGEKSIDGGDSITIDSDLNMENNPIIQGSKKIIANIKKHHLDEAALSQINRLQMGEVQVDSSSSKNLIKAGTGIQAR</sequence>